<dbReference type="Proteomes" id="UP000593562">
    <property type="component" value="Unassembled WGS sequence"/>
</dbReference>
<dbReference type="EMBL" id="JAAARO010000003">
    <property type="protein sequence ID" value="KAF5750916.1"/>
    <property type="molecule type" value="Genomic_DNA"/>
</dbReference>
<comment type="caution">
    <text evidence="2">The sequence shown here is derived from an EMBL/GenBank/DDBJ whole genome shotgun (WGS) entry which is preliminary data.</text>
</comment>
<sequence length="179" mass="20480">MEGLDHSFDTSMIRRMELKLLQELGWQMNSTTPYSYLEILLPVLDIDSDQLTDRATEFLLGALLGIFVEYQPSTLAVSALWCSLEEYAPSITNITNLFNEDQKDDLMKCHSMMEAKSMNQLYKLIGRCGAYHCPTSPVTVLLKEQIDDIPDDCIFDLSIRKRPCTNIDFNPVNKKKTMI</sequence>
<evidence type="ECO:0000259" key="1">
    <source>
        <dbReference type="Pfam" id="PF02984"/>
    </source>
</evidence>
<organism evidence="2 3">
    <name type="scientific">Tripterygium wilfordii</name>
    <name type="common">Thunder God vine</name>
    <dbReference type="NCBI Taxonomy" id="458696"/>
    <lineage>
        <taxon>Eukaryota</taxon>
        <taxon>Viridiplantae</taxon>
        <taxon>Streptophyta</taxon>
        <taxon>Embryophyta</taxon>
        <taxon>Tracheophyta</taxon>
        <taxon>Spermatophyta</taxon>
        <taxon>Magnoliopsida</taxon>
        <taxon>eudicotyledons</taxon>
        <taxon>Gunneridae</taxon>
        <taxon>Pentapetalae</taxon>
        <taxon>rosids</taxon>
        <taxon>fabids</taxon>
        <taxon>Celastrales</taxon>
        <taxon>Celastraceae</taxon>
        <taxon>Tripterygium</taxon>
    </lineage>
</organism>
<reference evidence="2 3" key="1">
    <citation type="journal article" date="2020" name="Nat. Commun.">
        <title>Genome of Tripterygium wilfordii and identification of cytochrome P450 involved in triptolide biosynthesis.</title>
        <authorList>
            <person name="Tu L."/>
            <person name="Su P."/>
            <person name="Zhang Z."/>
            <person name="Gao L."/>
            <person name="Wang J."/>
            <person name="Hu T."/>
            <person name="Zhou J."/>
            <person name="Zhang Y."/>
            <person name="Zhao Y."/>
            <person name="Liu Y."/>
            <person name="Song Y."/>
            <person name="Tong Y."/>
            <person name="Lu Y."/>
            <person name="Yang J."/>
            <person name="Xu C."/>
            <person name="Jia M."/>
            <person name="Peters R.J."/>
            <person name="Huang L."/>
            <person name="Gao W."/>
        </authorList>
    </citation>
    <scope>NUCLEOTIDE SEQUENCE [LARGE SCALE GENOMIC DNA]</scope>
    <source>
        <strain evidence="3">cv. XIE 37</strain>
        <tissue evidence="2">Leaf</tissue>
    </source>
</reference>
<dbReference type="InParanoid" id="A0A7J7DXT6"/>
<name>A0A7J7DXT6_TRIWF</name>
<dbReference type="CDD" id="cd20544">
    <property type="entry name" value="CYCLIN_AtCycD-like_rpt2"/>
    <property type="match status" value="1"/>
</dbReference>
<accession>A0A7J7DXT6</accession>
<keyword evidence="3" id="KW-1185">Reference proteome</keyword>
<dbReference type="AlphaFoldDB" id="A0A7J7DXT6"/>
<gene>
    <name evidence="2" type="ORF">HS088_TW03G01256</name>
</gene>
<dbReference type="Pfam" id="PF02984">
    <property type="entry name" value="Cyclin_C"/>
    <property type="match status" value="1"/>
</dbReference>
<feature type="domain" description="Cyclin C-terminal" evidence="1">
    <location>
        <begin position="32"/>
        <end position="117"/>
    </location>
</feature>
<dbReference type="InterPro" id="IPR004367">
    <property type="entry name" value="Cyclin_C-dom"/>
</dbReference>
<evidence type="ECO:0000313" key="2">
    <source>
        <dbReference type="EMBL" id="KAF5750916.1"/>
    </source>
</evidence>
<protein>
    <submittedName>
        <fullName evidence="2">Putative cyclin d</fullName>
    </submittedName>
</protein>
<dbReference type="FunCoup" id="A0A7J7DXT6">
    <property type="interactions" value="405"/>
</dbReference>
<proteinExistence type="predicted"/>
<dbReference type="Gene3D" id="1.10.472.10">
    <property type="entry name" value="Cyclin-like"/>
    <property type="match status" value="2"/>
</dbReference>
<evidence type="ECO:0000313" key="3">
    <source>
        <dbReference type="Proteomes" id="UP000593562"/>
    </source>
</evidence>